<proteinExistence type="predicted"/>
<comment type="caution">
    <text evidence="1">The sequence shown here is derived from an EMBL/GenBank/DDBJ whole genome shotgun (WGS) entry which is preliminary data.</text>
</comment>
<protein>
    <submittedName>
        <fullName evidence="1">Uncharacterized protein</fullName>
    </submittedName>
</protein>
<dbReference type="Proteomes" id="UP000266723">
    <property type="component" value="Unassembled WGS sequence"/>
</dbReference>
<gene>
    <name evidence="1" type="ORF">DY000_02053271</name>
</gene>
<name>A0ABQ7AFP6_BRACR</name>
<evidence type="ECO:0000313" key="1">
    <source>
        <dbReference type="EMBL" id="KAF3496547.1"/>
    </source>
</evidence>
<sequence length="73" mass="7959">MVESIHSHGSSENCLLGDSINIVSIDPVYLCGTHFNLLGGELGGVYPSAASRAVFYDREVDVRALLRKFNFPC</sequence>
<evidence type="ECO:0000313" key="2">
    <source>
        <dbReference type="Proteomes" id="UP000266723"/>
    </source>
</evidence>
<accession>A0ABQ7AFP6</accession>
<organism evidence="1 2">
    <name type="scientific">Brassica cretica</name>
    <name type="common">Mustard</name>
    <dbReference type="NCBI Taxonomy" id="69181"/>
    <lineage>
        <taxon>Eukaryota</taxon>
        <taxon>Viridiplantae</taxon>
        <taxon>Streptophyta</taxon>
        <taxon>Embryophyta</taxon>
        <taxon>Tracheophyta</taxon>
        <taxon>Spermatophyta</taxon>
        <taxon>Magnoliopsida</taxon>
        <taxon>eudicotyledons</taxon>
        <taxon>Gunneridae</taxon>
        <taxon>Pentapetalae</taxon>
        <taxon>rosids</taxon>
        <taxon>malvids</taxon>
        <taxon>Brassicales</taxon>
        <taxon>Brassicaceae</taxon>
        <taxon>Brassiceae</taxon>
        <taxon>Brassica</taxon>
    </lineage>
</organism>
<reference evidence="1 2" key="1">
    <citation type="journal article" date="2020" name="BMC Genomics">
        <title>Intraspecific diversification of the crop wild relative Brassica cretica Lam. using demographic model selection.</title>
        <authorList>
            <person name="Kioukis A."/>
            <person name="Michalopoulou V.A."/>
            <person name="Briers L."/>
            <person name="Pirintsos S."/>
            <person name="Studholme D.J."/>
            <person name="Pavlidis P."/>
            <person name="Sarris P.F."/>
        </authorList>
    </citation>
    <scope>NUCLEOTIDE SEQUENCE [LARGE SCALE GENOMIC DNA]</scope>
    <source>
        <strain evidence="2">cv. PFS-1207/04</strain>
    </source>
</reference>
<dbReference type="EMBL" id="QGKV02002055">
    <property type="protein sequence ID" value="KAF3496547.1"/>
    <property type="molecule type" value="Genomic_DNA"/>
</dbReference>
<keyword evidence="2" id="KW-1185">Reference proteome</keyword>